<dbReference type="OrthoDB" id="296065at2759"/>
<dbReference type="RefSeq" id="XP_029215389.1">
    <property type="nucleotide sequence ID" value="XM_029361489.1"/>
</dbReference>
<dbReference type="InterPro" id="IPR059073">
    <property type="entry name" value="TRMT11_N"/>
</dbReference>
<dbReference type="KEGG" id="bbes:BESB_028150"/>
<keyword evidence="7" id="KW-1185">Reference proteome</keyword>
<accession>A0A2A9M7K9</accession>
<dbReference type="Pfam" id="PF01170">
    <property type="entry name" value="UPF0020"/>
    <property type="match status" value="1"/>
</dbReference>
<reference evidence="6 7" key="1">
    <citation type="submission" date="2017-09" db="EMBL/GenBank/DDBJ databases">
        <title>Genome sequencing of Besnoitia besnoiti strain Bb-Ger1.</title>
        <authorList>
            <person name="Schares G."/>
            <person name="Venepally P."/>
            <person name="Lorenzi H.A."/>
        </authorList>
    </citation>
    <scope>NUCLEOTIDE SEQUENCE [LARGE SCALE GENOMIC DNA]</scope>
    <source>
        <strain evidence="6 7">Bb-Ger1</strain>
    </source>
</reference>
<keyword evidence="2" id="KW-0808">Transferase</keyword>
<dbReference type="Gene3D" id="3.40.50.150">
    <property type="entry name" value="Vaccinia Virus protein VP39"/>
    <property type="match status" value="1"/>
</dbReference>
<dbReference type="PIRSF" id="PIRSF017259">
    <property type="entry name" value="tRNA_mtfrase_TRM11"/>
    <property type="match status" value="1"/>
</dbReference>
<feature type="domain" description="tRNA (guanine(10)-N(2))-methyltransferase TRMT11 N-terminal" evidence="5">
    <location>
        <begin position="159"/>
        <end position="293"/>
    </location>
</feature>
<sequence length="602" mass="64947">MATTDAASSSASASPRVAAAVSANGVDGEPRHAFASSAPHAASRSAASSAPADAGTRAPLRLLVWFLYHNEYNAFRFQELEALAQEEGVSRAELWGLDVPADDASGGQALCCCPASSSPPAPAPDAAPVSSSPPPAGSAAAALSPSACSALHCKASHGQFAYCFLPSEAAAGRILKKSILIRAFIEVWADEETYPAVLSRMLEPANAARFQSFINDEKTWAFRVKAFGRSLSVDEQREKMDFFACLFKGTEKVSLENPDVTLAVAEEWVHASCPGDTPSQTPLRIYLGREIASRHAEKNAQPWWWSLRLPRRPVLGPTSLDVELAFLMCHQAQVKRGSLVLDPFVGTGSILISASYYGALCVGSDIDIRVLKGYSVAYLNPHIKHPPGASKNVFRNFDEYGLRRPEILRCDNAAWVWRLPPASGDASAESGDGAANGSTGAASPSTLLTREGDPEVERADTKIRAYLEKTACHGGKPWADAIVTDPPYGIRAGARQSGHQQKHKRGHERTNEERLTYISPTVLYDPQTVISDLLNLAARLLVDGGRLVFLLPIELRNAEEELELLRHEDLDLISCSLQPLSGGLGRYLVTMRRRPRTAGRSS</sequence>
<proteinExistence type="predicted"/>
<protein>
    <submittedName>
        <fullName evidence="6">Uncharacterized protein</fullName>
    </submittedName>
</protein>
<dbReference type="GO" id="GO:0003676">
    <property type="term" value="F:nucleic acid binding"/>
    <property type="evidence" value="ECO:0007669"/>
    <property type="project" value="InterPro"/>
</dbReference>
<evidence type="ECO:0000313" key="6">
    <source>
        <dbReference type="EMBL" id="PFH31380.1"/>
    </source>
</evidence>
<dbReference type="GO" id="GO:0008168">
    <property type="term" value="F:methyltransferase activity"/>
    <property type="evidence" value="ECO:0007669"/>
    <property type="project" value="UniProtKB-KW"/>
</dbReference>
<dbReference type="STRING" id="94643.A0A2A9M7K9"/>
<evidence type="ECO:0000259" key="4">
    <source>
        <dbReference type="Pfam" id="PF01170"/>
    </source>
</evidence>
<organism evidence="6 7">
    <name type="scientific">Besnoitia besnoiti</name>
    <name type="common">Apicomplexan protozoan</name>
    <dbReference type="NCBI Taxonomy" id="94643"/>
    <lineage>
        <taxon>Eukaryota</taxon>
        <taxon>Sar</taxon>
        <taxon>Alveolata</taxon>
        <taxon>Apicomplexa</taxon>
        <taxon>Conoidasida</taxon>
        <taxon>Coccidia</taxon>
        <taxon>Eucoccidiorida</taxon>
        <taxon>Eimeriorina</taxon>
        <taxon>Sarcocystidae</taxon>
        <taxon>Besnoitia</taxon>
    </lineage>
</organism>
<feature type="region of interest" description="Disordered" evidence="3">
    <location>
        <begin position="1"/>
        <end position="52"/>
    </location>
</feature>
<dbReference type="Pfam" id="PF25904">
    <property type="entry name" value="Tmrp11_N"/>
    <property type="match status" value="1"/>
</dbReference>
<dbReference type="AlphaFoldDB" id="A0A2A9M7K9"/>
<dbReference type="VEuPathDB" id="ToxoDB:BESB_028150"/>
<evidence type="ECO:0000313" key="7">
    <source>
        <dbReference type="Proteomes" id="UP000224006"/>
    </source>
</evidence>
<dbReference type="PANTHER" id="PTHR13370">
    <property type="entry name" value="RNA METHYLASE-RELATED"/>
    <property type="match status" value="1"/>
</dbReference>
<dbReference type="PRINTS" id="PR00507">
    <property type="entry name" value="N12N6MTFRASE"/>
</dbReference>
<dbReference type="PANTHER" id="PTHR13370:SF3">
    <property type="entry name" value="TRNA (GUANINE(10)-N2)-METHYLTRANSFERASE HOMOLOG"/>
    <property type="match status" value="1"/>
</dbReference>
<feature type="compositionally biased region" description="Low complexity" evidence="3">
    <location>
        <begin position="1"/>
        <end position="23"/>
    </location>
</feature>
<dbReference type="GeneID" id="40307867"/>
<feature type="compositionally biased region" description="Low complexity" evidence="3">
    <location>
        <begin position="426"/>
        <end position="438"/>
    </location>
</feature>
<feature type="compositionally biased region" description="Polar residues" evidence="3">
    <location>
        <begin position="439"/>
        <end position="448"/>
    </location>
</feature>
<dbReference type="Proteomes" id="UP000224006">
    <property type="component" value="Unassembled WGS sequence"/>
</dbReference>
<dbReference type="InterPro" id="IPR029063">
    <property type="entry name" value="SAM-dependent_MTases_sf"/>
</dbReference>
<gene>
    <name evidence="6" type="ORF">BESB_028150</name>
</gene>
<dbReference type="GO" id="GO:0043527">
    <property type="term" value="C:tRNA methyltransferase complex"/>
    <property type="evidence" value="ECO:0007669"/>
    <property type="project" value="UniProtKB-ARBA"/>
</dbReference>
<dbReference type="InterPro" id="IPR000241">
    <property type="entry name" value="RlmKL-like_Mtase"/>
</dbReference>
<feature type="compositionally biased region" description="Low complexity" evidence="3">
    <location>
        <begin position="33"/>
        <end position="52"/>
    </location>
</feature>
<evidence type="ECO:0000256" key="3">
    <source>
        <dbReference type="SAM" id="MobiDB-lite"/>
    </source>
</evidence>
<evidence type="ECO:0000256" key="1">
    <source>
        <dbReference type="ARBA" id="ARBA00022603"/>
    </source>
</evidence>
<feature type="domain" description="Ribosomal RNA large subunit methyltransferase K/L-like methyltransferase" evidence="4">
    <location>
        <begin position="311"/>
        <end position="361"/>
    </location>
</feature>
<feature type="region of interest" description="Disordered" evidence="3">
    <location>
        <begin position="426"/>
        <end position="456"/>
    </location>
</feature>
<dbReference type="EMBL" id="NWUJ01000015">
    <property type="protein sequence ID" value="PFH31380.1"/>
    <property type="molecule type" value="Genomic_DNA"/>
</dbReference>
<evidence type="ECO:0000259" key="5">
    <source>
        <dbReference type="Pfam" id="PF25904"/>
    </source>
</evidence>
<dbReference type="GO" id="GO:0032259">
    <property type="term" value="P:methylation"/>
    <property type="evidence" value="ECO:0007669"/>
    <property type="project" value="UniProtKB-KW"/>
</dbReference>
<dbReference type="InterPro" id="IPR002052">
    <property type="entry name" value="DNA_methylase_N6_adenine_CS"/>
</dbReference>
<dbReference type="SUPFAM" id="SSF53335">
    <property type="entry name" value="S-adenosyl-L-methionine-dependent methyltransferases"/>
    <property type="match status" value="1"/>
</dbReference>
<comment type="caution">
    <text evidence="6">The sequence shown here is derived from an EMBL/GenBank/DDBJ whole genome shotgun (WGS) entry which is preliminary data.</text>
</comment>
<dbReference type="GO" id="GO:0005737">
    <property type="term" value="C:cytoplasm"/>
    <property type="evidence" value="ECO:0007669"/>
    <property type="project" value="TreeGrafter"/>
</dbReference>
<name>A0A2A9M7K9_BESBE</name>
<keyword evidence="1" id="KW-0489">Methyltransferase</keyword>
<evidence type="ECO:0000256" key="2">
    <source>
        <dbReference type="ARBA" id="ARBA00022679"/>
    </source>
</evidence>
<dbReference type="PROSITE" id="PS00092">
    <property type="entry name" value="N6_MTASE"/>
    <property type="match status" value="1"/>
</dbReference>